<dbReference type="GeneID" id="37120545"/>
<evidence type="ECO:0008006" key="3">
    <source>
        <dbReference type="Google" id="ProtNLM"/>
    </source>
</evidence>
<dbReference type="Proteomes" id="UP000247647">
    <property type="component" value="Unassembled WGS sequence"/>
</dbReference>
<evidence type="ECO:0000313" key="1">
    <source>
        <dbReference type="EMBL" id="PYH31287.1"/>
    </source>
</evidence>
<name>A0A318YCJ0_ASPNB</name>
<protein>
    <recommendedName>
        <fullName evidence="3">F-box domain-containing protein</fullName>
    </recommendedName>
</protein>
<accession>A0A318YCJ0</accession>
<proteinExistence type="predicted"/>
<dbReference type="OrthoDB" id="5279008at2759"/>
<dbReference type="EMBL" id="KZ821474">
    <property type="protein sequence ID" value="PYH31287.1"/>
    <property type="molecule type" value="Genomic_DNA"/>
</dbReference>
<dbReference type="AlphaFoldDB" id="A0A318YCJ0"/>
<evidence type="ECO:0000313" key="2">
    <source>
        <dbReference type="Proteomes" id="UP000247647"/>
    </source>
</evidence>
<keyword evidence="2" id="KW-1185">Reference proteome</keyword>
<reference evidence="1" key="1">
    <citation type="submission" date="2016-12" db="EMBL/GenBank/DDBJ databases">
        <title>The genomes of Aspergillus section Nigri reveals drivers in fungal speciation.</title>
        <authorList>
            <consortium name="DOE Joint Genome Institute"/>
            <person name="Vesth T.C."/>
            <person name="Nybo J."/>
            <person name="Theobald S."/>
            <person name="Brandl J."/>
            <person name="Frisvad J.C."/>
            <person name="Nielsen K.F."/>
            <person name="Lyhne E.K."/>
            <person name="Kogle M.E."/>
            <person name="Kuo A."/>
            <person name="Riley R."/>
            <person name="Clum A."/>
            <person name="Nolan M."/>
            <person name="Lipzen A."/>
            <person name="Salamov A."/>
            <person name="Henrissat B."/>
            <person name="Wiebenga A."/>
            <person name="De Vries R.P."/>
            <person name="Grigoriev I.V."/>
            <person name="Mortensen U.H."/>
            <person name="Andersen M.R."/>
            <person name="Baker S.E."/>
        </authorList>
    </citation>
    <scope>NUCLEOTIDE SEQUENCE [LARGE SCALE GENOMIC DNA]</scope>
    <source>
        <strain evidence="1">CBS 115656</strain>
    </source>
</reference>
<sequence>MPITSFPVELVSKICTHRGMAALYALRLTCRSLFITTADAFRRRAFRRISVLLTTDGIQRLSELSMQEGIREHVQILMVVPELLNGHYNATYSDFRRWDCIQGALGRSRKEQDSEQVDGKAYNAVYKAAMADHRHALTSVTSIILLQECIRRFVNLSSVSLEYCPAKATGDIICLGWRRLRAQLGFHPDFKRERFSHKRVAREHDLAFTLLAKALIASGRKVKRLSTCGTHCYGVGLGRLYLTPEEWASFLSCLQGLSRLHLCHESSAISSHRQRQCDFLAAVAPSREILRYQIGPYNSSIYREPRRVHGLFQGLPFQRLRVVRLRLIELPIDSLKQFLRAVSSTLQILTLRAISLAEADDPSGPLPQDMEETKRHWWRLLEFIRDELNLQYLALRKVMFRKNPLKIVDMSLTWGRYENNVGVFHHRRTGLSFQDWMNQLRLK</sequence>
<dbReference type="RefSeq" id="XP_025476765.1">
    <property type="nucleotide sequence ID" value="XM_025618089.1"/>
</dbReference>
<gene>
    <name evidence="1" type="ORF">BO87DRAFT_137197</name>
</gene>
<organism evidence="1 2">
    <name type="scientific">Aspergillus neoniger (strain CBS 115656)</name>
    <dbReference type="NCBI Taxonomy" id="1448310"/>
    <lineage>
        <taxon>Eukaryota</taxon>
        <taxon>Fungi</taxon>
        <taxon>Dikarya</taxon>
        <taxon>Ascomycota</taxon>
        <taxon>Pezizomycotina</taxon>
        <taxon>Eurotiomycetes</taxon>
        <taxon>Eurotiomycetidae</taxon>
        <taxon>Eurotiales</taxon>
        <taxon>Aspergillaceae</taxon>
        <taxon>Aspergillus</taxon>
        <taxon>Aspergillus subgen. Circumdati</taxon>
    </lineage>
</organism>